<dbReference type="RefSeq" id="WP_227118521.1">
    <property type="nucleotide sequence ID" value="NZ_CABUEN010000001.1"/>
</dbReference>
<feature type="transmembrane region" description="Helical" evidence="1">
    <location>
        <begin position="109"/>
        <end position="132"/>
    </location>
</feature>
<name>A0A212JGE1_9BACT</name>
<keyword evidence="1" id="KW-1133">Transmembrane helix</keyword>
<evidence type="ECO:0000256" key="1">
    <source>
        <dbReference type="SAM" id="Phobius"/>
    </source>
</evidence>
<accession>A0A212JGE1</accession>
<keyword evidence="1" id="KW-0472">Membrane</keyword>
<evidence type="ECO:0000313" key="2">
    <source>
        <dbReference type="EMBL" id="SBV98325.1"/>
    </source>
</evidence>
<keyword evidence="1" id="KW-0812">Transmembrane</keyword>
<dbReference type="EMBL" id="FLUP01000001">
    <property type="protein sequence ID" value="SBV98325.1"/>
    <property type="molecule type" value="Genomic_DNA"/>
</dbReference>
<organism evidence="2">
    <name type="scientific">uncultured Desulfovibrio sp</name>
    <dbReference type="NCBI Taxonomy" id="167968"/>
    <lineage>
        <taxon>Bacteria</taxon>
        <taxon>Pseudomonadati</taxon>
        <taxon>Thermodesulfobacteriota</taxon>
        <taxon>Desulfovibrionia</taxon>
        <taxon>Desulfovibrionales</taxon>
        <taxon>Desulfovibrionaceae</taxon>
        <taxon>Desulfovibrio</taxon>
        <taxon>environmental samples</taxon>
    </lineage>
</organism>
<sequence>MLVKIFLTPLLILMCLLVARRWGSFVGGVIAGLPLISGPVSFFLTLEQGAAFSAAASFNTLLGVLACTATALIYPWLAAWGMPWFVALPAALCGFFGGGWAVLHLPFTHLWAVVLSSFSPVLVLACLPRVLARCKQGHTLSAGVRVPIQMACGAGLVFAVTEAAHWLGPGWSGVLMFFPVMVCSIVPFAHATHGAPAVVSIFRGIMAGWFGCIAFAVVVMTGVEHLSLWLCYGLASAAALLASTVVSLLEQRLQQRHAAGTEAES</sequence>
<feature type="transmembrane region" description="Helical" evidence="1">
    <location>
        <begin position="144"/>
        <end position="164"/>
    </location>
</feature>
<gene>
    <name evidence="2" type="ORF">KM92DES2_11041</name>
</gene>
<proteinExistence type="predicted"/>
<feature type="transmembrane region" description="Helical" evidence="1">
    <location>
        <begin position="170"/>
        <end position="189"/>
    </location>
</feature>
<dbReference type="AlphaFoldDB" id="A0A212JGE1"/>
<feature type="transmembrane region" description="Helical" evidence="1">
    <location>
        <begin position="201"/>
        <end position="220"/>
    </location>
</feature>
<protein>
    <submittedName>
        <fullName evidence="2">Uncharacterized protein</fullName>
    </submittedName>
</protein>
<feature type="transmembrane region" description="Helical" evidence="1">
    <location>
        <begin position="226"/>
        <end position="249"/>
    </location>
</feature>
<feature type="transmembrane region" description="Helical" evidence="1">
    <location>
        <begin position="84"/>
        <end position="103"/>
    </location>
</feature>
<reference evidence="2" key="1">
    <citation type="submission" date="2016-04" db="EMBL/GenBank/DDBJ databases">
        <authorList>
            <person name="Evans L.H."/>
            <person name="Alamgir A."/>
            <person name="Owens N."/>
            <person name="Weber N.D."/>
            <person name="Virtaneva K."/>
            <person name="Barbian K."/>
            <person name="Babar A."/>
            <person name="Rosenke K."/>
        </authorList>
    </citation>
    <scope>NUCLEOTIDE SEQUENCE</scope>
    <source>
        <strain evidence="2">92-2</strain>
    </source>
</reference>
<feature type="transmembrane region" description="Helical" evidence="1">
    <location>
        <begin position="55"/>
        <end position="77"/>
    </location>
</feature>